<gene>
    <name evidence="6" type="ORF">FGIG_02153</name>
</gene>
<organism evidence="6 7">
    <name type="scientific">Fasciola gigantica</name>
    <name type="common">Giant liver fluke</name>
    <dbReference type="NCBI Taxonomy" id="46835"/>
    <lineage>
        <taxon>Eukaryota</taxon>
        <taxon>Metazoa</taxon>
        <taxon>Spiralia</taxon>
        <taxon>Lophotrochozoa</taxon>
        <taxon>Platyhelminthes</taxon>
        <taxon>Trematoda</taxon>
        <taxon>Digenea</taxon>
        <taxon>Plagiorchiida</taxon>
        <taxon>Echinostomata</taxon>
        <taxon>Echinostomatoidea</taxon>
        <taxon>Fasciolidae</taxon>
        <taxon>Fasciola</taxon>
    </lineage>
</organism>
<dbReference type="GO" id="GO:0005930">
    <property type="term" value="C:axoneme"/>
    <property type="evidence" value="ECO:0007669"/>
    <property type="project" value="UniProtKB-SubCell"/>
</dbReference>
<dbReference type="STRING" id="46835.A0A504YEH8"/>
<keyword evidence="4" id="KW-0966">Cell projection</keyword>
<dbReference type="Proteomes" id="UP000316759">
    <property type="component" value="Unassembled WGS sequence"/>
</dbReference>
<comment type="subcellular location">
    <subcellularLocation>
        <location evidence="4">Cytoplasm</location>
        <location evidence="4">Cytoskeleton</location>
        <location evidence="4">Cilium axoneme</location>
    </subcellularLocation>
</comment>
<proteinExistence type="inferred from homology"/>
<evidence type="ECO:0000256" key="1">
    <source>
        <dbReference type="ARBA" id="ARBA00007209"/>
    </source>
</evidence>
<sequence>MHQKGLATVEFRSANYTPSEWAKYHEEKCDVAFTDRKLSKEISQQSRDLIQTTGAITDRLQRDSTKLLKERVHDILFWKTELEREIRDTINETDLLFNEKRRLENALLESEIPFLICTENLNTRDQRSGIDKVADDVDKEIIREMDVIHSVQEVLKKTIEQAERQIGQNRAVKEMMEMNWSDKLEAEQLDSMAGNLTRSSTNKQFYAGVALIQEHACDPEMWAKAAHEVIVQGERERKASAELRTLIRNLLTETSRDLRHHHDLVCRAFERNIDQMIAAKIEFGNQLKKTVDEIVEQEKNIERLKEAIRAKDDPLKLVQTRLHLRGFRPNLDLCNDQAMGCLINEVELLTQSLDQLLHQLTLAENKLKDLQDMQVSLEKELDLKQETIHLEKFRCLPRRSAYPSALRLQGYS</sequence>
<name>A0A504YEH8_FASGI</name>
<feature type="coiled-coil region" evidence="5">
    <location>
        <begin position="346"/>
        <end position="387"/>
    </location>
</feature>
<comment type="similarity">
    <text evidence="1 4">Belongs to the tektin family.</text>
</comment>
<evidence type="ECO:0000256" key="2">
    <source>
        <dbReference type="ARBA" id="ARBA00022490"/>
    </source>
</evidence>
<dbReference type="GO" id="GO:0060294">
    <property type="term" value="P:cilium movement involved in cell motility"/>
    <property type="evidence" value="ECO:0007669"/>
    <property type="project" value="UniProtKB-UniRule"/>
</dbReference>
<accession>A0A504YEH8</accession>
<comment type="caution">
    <text evidence="6">The sequence shown here is derived from an EMBL/GenBank/DDBJ whole genome shotgun (WGS) entry which is preliminary data.</text>
</comment>
<keyword evidence="7" id="KW-1185">Reference proteome</keyword>
<dbReference type="OrthoDB" id="5788000at2759"/>
<keyword evidence="4" id="KW-0282">Flagellum</keyword>
<evidence type="ECO:0000256" key="4">
    <source>
        <dbReference type="RuleBase" id="RU367040"/>
    </source>
</evidence>
<reference evidence="6 7" key="1">
    <citation type="submission" date="2019-04" db="EMBL/GenBank/DDBJ databases">
        <title>Annotation for the trematode Fasciola gigantica.</title>
        <authorList>
            <person name="Choi Y.-J."/>
        </authorList>
    </citation>
    <scope>NUCLEOTIDE SEQUENCE [LARGE SCALE GENOMIC DNA]</scope>
    <source>
        <strain evidence="6">Uganda_cow_1</strain>
    </source>
</reference>
<dbReference type="PANTHER" id="PTHR19960:SF12">
    <property type="entry name" value="TEKTIN-4"/>
    <property type="match status" value="1"/>
</dbReference>
<protein>
    <recommendedName>
        <fullName evidence="4">Tektin</fullName>
    </recommendedName>
</protein>
<dbReference type="Pfam" id="PF03148">
    <property type="entry name" value="Tektin"/>
    <property type="match status" value="1"/>
</dbReference>
<evidence type="ECO:0000256" key="5">
    <source>
        <dbReference type="SAM" id="Coils"/>
    </source>
</evidence>
<dbReference type="PANTHER" id="PTHR19960">
    <property type="entry name" value="TEKTIN"/>
    <property type="match status" value="1"/>
</dbReference>
<keyword evidence="3 5" id="KW-0175">Coiled coil</keyword>
<dbReference type="GO" id="GO:0015630">
    <property type="term" value="C:microtubule cytoskeleton"/>
    <property type="evidence" value="ECO:0007669"/>
    <property type="project" value="UniProtKB-UniRule"/>
</dbReference>
<evidence type="ECO:0000313" key="6">
    <source>
        <dbReference type="EMBL" id="TPP58896.1"/>
    </source>
</evidence>
<evidence type="ECO:0000256" key="3">
    <source>
        <dbReference type="ARBA" id="ARBA00023054"/>
    </source>
</evidence>
<dbReference type="GO" id="GO:0005634">
    <property type="term" value="C:nucleus"/>
    <property type="evidence" value="ECO:0007669"/>
    <property type="project" value="TreeGrafter"/>
</dbReference>
<dbReference type="AlphaFoldDB" id="A0A504YEH8"/>
<dbReference type="PRINTS" id="PR00511">
    <property type="entry name" value="TEKTIN"/>
</dbReference>
<keyword evidence="2" id="KW-0963">Cytoplasm</keyword>
<dbReference type="InterPro" id="IPR000435">
    <property type="entry name" value="Tektins"/>
</dbReference>
<dbReference type="InterPro" id="IPR048256">
    <property type="entry name" value="Tektin-like"/>
</dbReference>
<keyword evidence="4" id="KW-0969">Cilium</keyword>
<dbReference type="EMBL" id="SUNJ01011422">
    <property type="protein sequence ID" value="TPP58896.1"/>
    <property type="molecule type" value="Genomic_DNA"/>
</dbReference>
<dbReference type="GO" id="GO:0060271">
    <property type="term" value="P:cilium assembly"/>
    <property type="evidence" value="ECO:0007669"/>
    <property type="project" value="UniProtKB-UniRule"/>
</dbReference>
<evidence type="ECO:0000313" key="7">
    <source>
        <dbReference type="Proteomes" id="UP000316759"/>
    </source>
</evidence>